<sequence>MGDYEAVNSTALSLVLGAAVLHAAWNFAAKRVRRGGAAFVWAYYTAASILLLPALVIALITSDVHPHWNWAVAALVTAVLHIGYGIVLQRGYDVGDLSVVYPVARGTGPLLSVAFAVLLLGERPGVLGLVGAALIIAGVLGISGGRRQQSARGGVKAGIVYGVATGALIAAYTLWDAYSVTDLAVPPLIYFAAASILQSLLLAPQVLSKPQPLRLLWKENKREIIAVGLLSPIAYLMVLYAMRLAPVSLVAPAREVSIVLSGLAAWLVLGEADARRRLIGSAVVLAGIVAIAVA</sequence>
<dbReference type="InterPro" id="IPR000620">
    <property type="entry name" value="EamA_dom"/>
</dbReference>
<dbReference type="PANTHER" id="PTHR30561:SF1">
    <property type="entry name" value="MULTIDRUG TRANSPORTER EMRE"/>
    <property type="match status" value="1"/>
</dbReference>
<evidence type="ECO:0000256" key="12">
    <source>
        <dbReference type="ARBA" id="ARBA00023136"/>
    </source>
</evidence>
<keyword evidence="7" id="KW-0441">Lipid A biosynthesis</keyword>
<feature type="domain" description="EamA" evidence="14">
    <location>
        <begin position="157"/>
        <end position="291"/>
    </location>
</feature>
<evidence type="ECO:0000256" key="6">
    <source>
        <dbReference type="ARBA" id="ARBA00022519"/>
    </source>
</evidence>
<evidence type="ECO:0000256" key="5">
    <source>
        <dbReference type="ARBA" id="ARBA00022516"/>
    </source>
</evidence>
<keyword evidence="6" id="KW-0997">Cell inner membrane</keyword>
<feature type="transmembrane region" description="Helical" evidence="13">
    <location>
        <begin position="157"/>
        <end position="175"/>
    </location>
</feature>
<comment type="caution">
    <text evidence="15">The sequence shown here is derived from an EMBL/GenBank/DDBJ whole genome shotgun (WGS) entry which is preliminary data.</text>
</comment>
<dbReference type="Gene3D" id="1.10.3730.20">
    <property type="match status" value="2"/>
</dbReference>
<evidence type="ECO:0000256" key="2">
    <source>
        <dbReference type="ARBA" id="ARBA00007362"/>
    </source>
</evidence>
<reference evidence="16" key="1">
    <citation type="journal article" date="2019" name="Int. J. Syst. Evol. Microbiol.">
        <title>The Global Catalogue of Microorganisms (GCM) 10K type strain sequencing project: providing services to taxonomists for standard genome sequencing and annotation.</title>
        <authorList>
            <consortium name="The Broad Institute Genomics Platform"/>
            <consortium name="The Broad Institute Genome Sequencing Center for Infectious Disease"/>
            <person name="Wu L."/>
            <person name="Ma J."/>
        </authorList>
    </citation>
    <scope>NUCLEOTIDE SEQUENCE [LARGE SCALE GENOMIC DNA]</scope>
    <source>
        <strain evidence="16">JCM 14303</strain>
    </source>
</reference>
<keyword evidence="16" id="KW-1185">Reference proteome</keyword>
<evidence type="ECO:0000256" key="3">
    <source>
        <dbReference type="ARBA" id="ARBA00022448"/>
    </source>
</evidence>
<dbReference type="InterPro" id="IPR037185">
    <property type="entry name" value="EmrE-like"/>
</dbReference>
<keyword evidence="11" id="KW-0443">Lipid metabolism</keyword>
<feature type="transmembrane region" description="Helical" evidence="13">
    <location>
        <begin position="99"/>
        <end position="120"/>
    </location>
</feature>
<feature type="transmembrane region" description="Helical" evidence="13">
    <location>
        <begin position="40"/>
        <end position="61"/>
    </location>
</feature>
<evidence type="ECO:0000259" key="14">
    <source>
        <dbReference type="Pfam" id="PF00892"/>
    </source>
</evidence>
<dbReference type="EMBL" id="BAAANC010000002">
    <property type="protein sequence ID" value="GAA1542334.1"/>
    <property type="molecule type" value="Genomic_DNA"/>
</dbReference>
<evidence type="ECO:0000256" key="8">
    <source>
        <dbReference type="ARBA" id="ARBA00022692"/>
    </source>
</evidence>
<feature type="transmembrane region" description="Helical" evidence="13">
    <location>
        <begin position="67"/>
        <end position="87"/>
    </location>
</feature>
<proteinExistence type="inferred from homology"/>
<evidence type="ECO:0000256" key="9">
    <source>
        <dbReference type="ARBA" id="ARBA00022985"/>
    </source>
</evidence>
<evidence type="ECO:0000313" key="16">
    <source>
        <dbReference type="Proteomes" id="UP001500363"/>
    </source>
</evidence>
<protein>
    <submittedName>
        <fullName evidence="15">EamA family transporter</fullName>
    </submittedName>
</protein>
<evidence type="ECO:0000313" key="15">
    <source>
        <dbReference type="EMBL" id="GAA1542334.1"/>
    </source>
</evidence>
<dbReference type="Pfam" id="PF00892">
    <property type="entry name" value="EamA"/>
    <property type="match status" value="2"/>
</dbReference>
<feature type="transmembrane region" description="Helical" evidence="13">
    <location>
        <begin position="187"/>
        <end position="203"/>
    </location>
</feature>
<name>A0ABP4MDL7_9ACTN</name>
<comment type="similarity">
    <text evidence="2">Belongs to the EamA transporter family.</text>
</comment>
<evidence type="ECO:0000256" key="10">
    <source>
        <dbReference type="ARBA" id="ARBA00022989"/>
    </source>
</evidence>
<keyword evidence="8 13" id="KW-0812">Transmembrane</keyword>
<dbReference type="Proteomes" id="UP001500363">
    <property type="component" value="Unassembled WGS sequence"/>
</dbReference>
<dbReference type="PANTHER" id="PTHR30561">
    <property type="entry name" value="SMR FAMILY PROTON-DEPENDENT DRUG EFFLUX TRANSPORTER SUGE"/>
    <property type="match status" value="1"/>
</dbReference>
<evidence type="ECO:0000256" key="4">
    <source>
        <dbReference type="ARBA" id="ARBA00022475"/>
    </source>
</evidence>
<evidence type="ECO:0000256" key="13">
    <source>
        <dbReference type="SAM" id="Phobius"/>
    </source>
</evidence>
<feature type="transmembrane region" description="Helical" evidence="13">
    <location>
        <begin position="6"/>
        <end position="28"/>
    </location>
</feature>
<evidence type="ECO:0000256" key="11">
    <source>
        <dbReference type="ARBA" id="ARBA00023098"/>
    </source>
</evidence>
<organism evidence="15 16">
    <name type="scientific">Kribbella lupini</name>
    <dbReference type="NCBI Taxonomy" id="291602"/>
    <lineage>
        <taxon>Bacteria</taxon>
        <taxon>Bacillati</taxon>
        <taxon>Actinomycetota</taxon>
        <taxon>Actinomycetes</taxon>
        <taxon>Propionibacteriales</taxon>
        <taxon>Kribbellaceae</taxon>
        <taxon>Kribbella</taxon>
    </lineage>
</organism>
<keyword evidence="4" id="KW-1003">Cell membrane</keyword>
<dbReference type="SUPFAM" id="SSF103481">
    <property type="entry name" value="Multidrug resistance efflux transporter EmrE"/>
    <property type="match status" value="2"/>
</dbReference>
<comment type="subcellular location">
    <subcellularLocation>
        <location evidence="1">Cell membrane</location>
        <topology evidence="1">Multi-pass membrane protein</topology>
    </subcellularLocation>
</comment>
<gene>
    <name evidence="15" type="ORF">GCM10009741_52030</name>
</gene>
<evidence type="ECO:0000256" key="1">
    <source>
        <dbReference type="ARBA" id="ARBA00004651"/>
    </source>
</evidence>
<feature type="transmembrane region" description="Helical" evidence="13">
    <location>
        <begin position="249"/>
        <end position="269"/>
    </location>
</feature>
<keyword evidence="10 13" id="KW-1133">Transmembrane helix</keyword>
<keyword evidence="5" id="KW-0444">Lipid biosynthesis</keyword>
<keyword evidence="9" id="KW-0448">Lipopolysaccharide biosynthesis</keyword>
<keyword evidence="12 13" id="KW-0472">Membrane</keyword>
<feature type="transmembrane region" description="Helical" evidence="13">
    <location>
        <begin position="126"/>
        <end position="145"/>
    </location>
</feature>
<feature type="transmembrane region" description="Helical" evidence="13">
    <location>
        <begin position="276"/>
        <end position="293"/>
    </location>
</feature>
<feature type="domain" description="EamA" evidence="14">
    <location>
        <begin position="11"/>
        <end position="143"/>
    </location>
</feature>
<accession>A0ABP4MDL7</accession>
<keyword evidence="3" id="KW-0813">Transport</keyword>
<feature type="transmembrane region" description="Helical" evidence="13">
    <location>
        <begin position="224"/>
        <end position="243"/>
    </location>
</feature>
<evidence type="ECO:0000256" key="7">
    <source>
        <dbReference type="ARBA" id="ARBA00022556"/>
    </source>
</evidence>
<dbReference type="InterPro" id="IPR000390">
    <property type="entry name" value="Small_drug/metabolite_transptr"/>
</dbReference>